<proteinExistence type="predicted"/>
<name>A0ACB7T3D3_HYAAI</name>
<comment type="caution">
    <text evidence="1">The sequence shown here is derived from an EMBL/GenBank/DDBJ whole genome shotgun (WGS) entry which is preliminary data.</text>
</comment>
<organism evidence="1 2">
    <name type="scientific">Hyalomma asiaticum</name>
    <name type="common">Tick</name>
    <dbReference type="NCBI Taxonomy" id="266040"/>
    <lineage>
        <taxon>Eukaryota</taxon>
        <taxon>Metazoa</taxon>
        <taxon>Ecdysozoa</taxon>
        <taxon>Arthropoda</taxon>
        <taxon>Chelicerata</taxon>
        <taxon>Arachnida</taxon>
        <taxon>Acari</taxon>
        <taxon>Parasitiformes</taxon>
        <taxon>Ixodida</taxon>
        <taxon>Ixodoidea</taxon>
        <taxon>Ixodidae</taxon>
        <taxon>Hyalomminae</taxon>
        <taxon>Hyalomma</taxon>
    </lineage>
</organism>
<evidence type="ECO:0000313" key="1">
    <source>
        <dbReference type="EMBL" id="KAH6940649.1"/>
    </source>
</evidence>
<evidence type="ECO:0000313" key="2">
    <source>
        <dbReference type="Proteomes" id="UP000821845"/>
    </source>
</evidence>
<dbReference type="EMBL" id="CM023491">
    <property type="protein sequence ID" value="KAH6940649.1"/>
    <property type="molecule type" value="Genomic_DNA"/>
</dbReference>
<gene>
    <name evidence="1" type="ORF">HPB50_004001</name>
</gene>
<accession>A0ACB7T3D3</accession>
<reference evidence="1" key="1">
    <citation type="submission" date="2020-05" db="EMBL/GenBank/DDBJ databases">
        <title>Large-scale comparative analyses of tick genomes elucidate their genetic diversity and vector capacities.</title>
        <authorList>
            <person name="Jia N."/>
            <person name="Wang J."/>
            <person name="Shi W."/>
            <person name="Du L."/>
            <person name="Sun Y."/>
            <person name="Zhan W."/>
            <person name="Jiang J."/>
            <person name="Wang Q."/>
            <person name="Zhang B."/>
            <person name="Ji P."/>
            <person name="Sakyi L.B."/>
            <person name="Cui X."/>
            <person name="Yuan T."/>
            <person name="Jiang B."/>
            <person name="Yang W."/>
            <person name="Lam T.T.-Y."/>
            <person name="Chang Q."/>
            <person name="Ding S."/>
            <person name="Wang X."/>
            <person name="Zhu J."/>
            <person name="Ruan X."/>
            <person name="Zhao L."/>
            <person name="Wei J."/>
            <person name="Que T."/>
            <person name="Du C."/>
            <person name="Cheng J."/>
            <person name="Dai P."/>
            <person name="Han X."/>
            <person name="Huang E."/>
            <person name="Gao Y."/>
            <person name="Liu J."/>
            <person name="Shao H."/>
            <person name="Ye R."/>
            <person name="Li L."/>
            <person name="Wei W."/>
            <person name="Wang X."/>
            <person name="Wang C."/>
            <person name="Yang T."/>
            <person name="Huo Q."/>
            <person name="Li W."/>
            <person name="Guo W."/>
            <person name="Chen H."/>
            <person name="Zhou L."/>
            <person name="Ni X."/>
            <person name="Tian J."/>
            <person name="Zhou Y."/>
            <person name="Sheng Y."/>
            <person name="Liu T."/>
            <person name="Pan Y."/>
            <person name="Xia L."/>
            <person name="Li J."/>
            <person name="Zhao F."/>
            <person name="Cao W."/>
        </authorList>
    </citation>
    <scope>NUCLEOTIDE SEQUENCE</scope>
    <source>
        <strain evidence="1">Hyas-2018</strain>
    </source>
</reference>
<dbReference type="Proteomes" id="UP000821845">
    <property type="component" value="Chromosome 11"/>
</dbReference>
<sequence length="121" mass="13243">MTSPAVPHPPSSVGCVRGAAKSRRKVWLHTGTEAGSVRGRPLSARKDSVTIRLPSARFGVSDPGHNPCLSVGRCTWILPWVRALRIKPHPPRSKPKNKMNGTSTDSGWLWLPKGPPYVHVR</sequence>
<protein>
    <submittedName>
        <fullName evidence="1">Uncharacterized protein</fullName>
    </submittedName>
</protein>
<keyword evidence="2" id="KW-1185">Reference proteome</keyword>